<evidence type="ECO:0000256" key="1">
    <source>
        <dbReference type="SAM" id="SignalP"/>
    </source>
</evidence>
<evidence type="ECO:0000313" key="4">
    <source>
        <dbReference type="Proteomes" id="UP000326344"/>
    </source>
</evidence>
<keyword evidence="3" id="KW-0378">Hydrolase</keyword>
<dbReference type="InterPro" id="IPR029058">
    <property type="entry name" value="AB_hydrolase_fold"/>
</dbReference>
<reference evidence="3 4" key="1">
    <citation type="submission" date="2019-09" db="EMBL/GenBank/DDBJ databases">
        <title>Genome Sequence of Larkinella sp MA1.</title>
        <authorList>
            <person name="Srinivasan S."/>
        </authorList>
    </citation>
    <scope>NUCLEOTIDE SEQUENCE [LARGE SCALE GENOMIC DNA]</scope>
    <source>
        <strain evidence="3 4">MA1</strain>
    </source>
</reference>
<feature type="chain" id="PRO_5024884805" evidence="1">
    <location>
        <begin position="36"/>
        <end position="383"/>
    </location>
</feature>
<feature type="domain" description="Serine aminopeptidase S33" evidence="2">
    <location>
        <begin position="114"/>
        <end position="231"/>
    </location>
</feature>
<organism evidence="3 4">
    <name type="scientific">Larkinella humicola</name>
    <dbReference type="NCBI Taxonomy" id="2607654"/>
    <lineage>
        <taxon>Bacteria</taxon>
        <taxon>Pseudomonadati</taxon>
        <taxon>Bacteroidota</taxon>
        <taxon>Cytophagia</taxon>
        <taxon>Cytophagales</taxon>
        <taxon>Spirosomataceae</taxon>
        <taxon>Larkinella</taxon>
    </lineage>
</organism>
<dbReference type="AlphaFoldDB" id="A0A5N1JF33"/>
<sequence length="383" mass="42397">MHSVKSTYYSCIPSRLIMKSILLLAFFCLTLSALAQSSSQARVDTGTIDGARYRIDFPANWGQTGSSKRLLMYAHGYETIGNKRGNLSGGWMAPFLKKGFAVAQSAYRRQGWAVSEGVDDTEALRQHFVKKYGQPDSTFVTGHSMGGMITLATIEKFPQHYQGAMPFCPISGHLYQSLQRHLFAVLVTFDGLFPNTLALEKLATGTGVPTAPDAIRQKLQADSLTGQQFARRFSIKYKDLPGVLSFFQEIYRDISQQAGGNPFDNTNLLYSGFPDDALVNRRATRLTAQPKARTFLGPYTTFSGKISDPVLLVHTTYDELIPPEEATAYDAIARQAGNDRLFIMKFTDGQGHCRFTPGQTEAVFDQLRSWVKAGQRPVAGEVK</sequence>
<evidence type="ECO:0000259" key="2">
    <source>
        <dbReference type="Pfam" id="PF12146"/>
    </source>
</evidence>
<keyword evidence="4" id="KW-1185">Reference proteome</keyword>
<keyword evidence="1" id="KW-0732">Signal</keyword>
<evidence type="ECO:0000313" key="3">
    <source>
        <dbReference type="EMBL" id="KAA9353735.1"/>
    </source>
</evidence>
<dbReference type="SUPFAM" id="SSF53474">
    <property type="entry name" value="alpha/beta-Hydrolases"/>
    <property type="match status" value="1"/>
</dbReference>
<protein>
    <submittedName>
        <fullName evidence="3">Alpha/beta hydrolase</fullName>
    </submittedName>
</protein>
<proteinExistence type="predicted"/>
<comment type="caution">
    <text evidence="3">The sequence shown here is derived from an EMBL/GenBank/DDBJ whole genome shotgun (WGS) entry which is preliminary data.</text>
</comment>
<dbReference type="EMBL" id="VTWS01000003">
    <property type="protein sequence ID" value="KAA9353735.1"/>
    <property type="molecule type" value="Genomic_DNA"/>
</dbReference>
<dbReference type="GO" id="GO:0016787">
    <property type="term" value="F:hydrolase activity"/>
    <property type="evidence" value="ECO:0007669"/>
    <property type="project" value="UniProtKB-KW"/>
</dbReference>
<dbReference type="Proteomes" id="UP000326344">
    <property type="component" value="Unassembled WGS sequence"/>
</dbReference>
<gene>
    <name evidence="3" type="ORF">F0P93_13980</name>
</gene>
<dbReference type="Pfam" id="PF12146">
    <property type="entry name" value="Hydrolase_4"/>
    <property type="match status" value="1"/>
</dbReference>
<accession>A0A5N1JF33</accession>
<dbReference type="Gene3D" id="3.40.50.1820">
    <property type="entry name" value="alpha/beta hydrolase"/>
    <property type="match status" value="1"/>
</dbReference>
<name>A0A5N1JF33_9BACT</name>
<dbReference type="InterPro" id="IPR022742">
    <property type="entry name" value="Hydrolase_4"/>
</dbReference>
<feature type="signal peptide" evidence="1">
    <location>
        <begin position="1"/>
        <end position="35"/>
    </location>
</feature>